<dbReference type="AlphaFoldDB" id="A0A4R1XKV0"/>
<organism evidence="1 2">
    <name type="scientific">Acinetobacter calcoaceticus</name>
    <dbReference type="NCBI Taxonomy" id="471"/>
    <lineage>
        <taxon>Bacteria</taxon>
        <taxon>Pseudomonadati</taxon>
        <taxon>Pseudomonadota</taxon>
        <taxon>Gammaproteobacteria</taxon>
        <taxon>Moraxellales</taxon>
        <taxon>Moraxellaceae</taxon>
        <taxon>Acinetobacter</taxon>
        <taxon>Acinetobacter calcoaceticus/baumannii complex</taxon>
    </lineage>
</organism>
<dbReference type="Proteomes" id="UP000294963">
    <property type="component" value="Unassembled WGS sequence"/>
</dbReference>
<evidence type="ECO:0000313" key="2">
    <source>
        <dbReference type="Proteomes" id="UP000294963"/>
    </source>
</evidence>
<protein>
    <submittedName>
        <fullName evidence="1">Uncharacterized protein</fullName>
    </submittedName>
</protein>
<proteinExistence type="predicted"/>
<dbReference type="EMBL" id="SLVJ01000023">
    <property type="protein sequence ID" value="TCM62800.1"/>
    <property type="molecule type" value="Genomic_DNA"/>
</dbReference>
<sequence>MSSTVKLVLAAVVIASCLLAYAFDLHILGNVYSLADDQAQIGVYTD</sequence>
<reference evidence="1 2" key="1">
    <citation type="submission" date="2019-03" db="EMBL/GenBank/DDBJ databases">
        <title>Genomic analyses of the natural microbiome of Caenorhabditis elegans.</title>
        <authorList>
            <person name="Samuel B."/>
        </authorList>
    </citation>
    <scope>NUCLEOTIDE SEQUENCE [LARGE SCALE GENOMIC DNA]</scope>
    <source>
        <strain evidence="1 2">JUb89</strain>
    </source>
</reference>
<name>A0A4R1XKV0_ACICA</name>
<evidence type="ECO:0000313" key="1">
    <source>
        <dbReference type="EMBL" id="TCM62800.1"/>
    </source>
</evidence>
<gene>
    <name evidence="1" type="ORF">EC844_12344</name>
</gene>
<accession>A0A4R1XKV0</accession>
<comment type="caution">
    <text evidence="1">The sequence shown here is derived from an EMBL/GenBank/DDBJ whole genome shotgun (WGS) entry which is preliminary data.</text>
</comment>
<keyword evidence="2" id="KW-1185">Reference proteome</keyword>
<dbReference type="PROSITE" id="PS51257">
    <property type="entry name" value="PROKAR_LIPOPROTEIN"/>
    <property type="match status" value="1"/>
</dbReference>